<dbReference type="HOGENOM" id="CLU_2118048_0_0_5"/>
<dbReference type="Proteomes" id="UP000005307">
    <property type="component" value="Chromosome"/>
</dbReference>
<dbReference type="RefSeq" id="WP_015500540.1">
    <property type="nucleotide sequence ID" value="NC_020911.1"/>
</dbReference>
<dbReference type="EMBL" id="CP003740">
    <property type="protein sequence ID" value="AGI68551.1"/>
    <property type="molecule type" value="Genomic_DNA"/>
</dbReference>
<dbReference type="STRING" id="391626.OAN307_c30000"/>
<accession>M9RDS9</accession>
<organism evidence="1 2">
    <name type="scientific">Octadecabacter antarcticus 307</name>
    <dbReference type="NCBI Taxonomy" id="391626"/>
    <lineage>
        <taxon>Bacteria</taxon>
        <taxon>Pseudomonadati</taxon>
        <taxon>Pseudomonadota</taxon>
        <taxon>Alphaproteobacteria</taxon>
        <taxon>Rhodobacterales</taxon>
        <taxon>Roseobacteraceae</taxon>
        <taxon>Octadecabacter</taxon>
    </lineage>
</organism>
<dbReference type="eggNOG" id="ENOG50334UP">
    <property type="taxonomic scope" value="Bacteria"/>
</dbReference>
<dbReference type="AlphaFoldDB" id="M9RDS9"/>
<keyword evidence="2" id="KW-1185">Reference proteome</keyword>
<name>M9RDS9_9RHOB</name>
<sequence>MPLRTSLYLLAILLALAVLFVFQFPSRFTQEDYNCAATNAPFNRIVFSEVSEGEAGLVEGANPDTVIITSVTDMRIDTDWGRSRVQLERKTGQVIVTHNRVVSSYACTQAEFRM</sequence>
<dbReference type="KEGG" id="oat:OAN307_c30000"/>
<evidence type="ECO:0000313" key="2">
    <source>
        <dbReference type="Proteomes" id="UP000005307"/>
    </source>
</evidence>
<proteinExistence type="predicted"/>
<evidence type="ECO:0000313" key="1">
    <source>
        <dbReference type="EMBL" id="AGI68551.1"/>
    </source>
</evidence>
<reference evidence="1 2" key="1">
    <citation type="journal article" date="2013" name="PLoS ONE">
        <title>Poles Apart: Arctic and Antarctic Octadecabacter strains Share High Genome Plasticity and a New Type of Xanthorhodopsin.</title>
        <authorList>
            <person name="Vollmers J."/>
            <person name="Voget S."/>
            <person name="Dietrich S."/>
            <person name="Gollnow K."/>
            <person name="Smits M."/>
            <person name="Meyer K."/>
            <person name="Brinkhoff T."/>
            <person name="Simon M."/>
            <person name="Daniel R."/>
        </authorList>
    </citation>
    <scope>NUCLEOTIDE SEQUENCE [LARGE SCALE GENOMIC DNA]</scope>
    <source>
        <strain evidence="1 2">307</strain>
    </source>
</reference>
<gene>
    <name evidence="1" type="ORF">OAN307_c30000</name>
</gene>
<protein>
    <submittedName>
        <fullName evidence="1">Uncharacterized protein</fullName>
    </submittedName>
</protein>
<dbReference type="OrthoDB" id="7868595at2"/>